<evidence type="ECO:0000313" key="1">
    <source>
        <dbReference type="EMBL" id="TFK57980.1"/>
    </source>
</evidence>
<proteinExistence type="predicted"/>
<reference evidence="1 2" key="1">
    <citation type="journal article" date="2019" name="Nat. Ecol. Evol.">
        <title>Megaphylogeny resolves global patterns of mushroom evolution.</title>
        <authorList>
            <person name="Varga T."/>
            <person name="Krizsan K."/>
            <person name="Foldi C."/>
            <person name="Dima B."/>
            <person name="Sanchez-Garcia M."/>
            <person name="Sanchez-Ramirez S."/>
            <person name="Szollosi G.J."/>
            <person name="Szarkandi J.G."/>
            <person name="Papp V."/>
            <person name="Albert L."/>
            <person name="Andreopoulos W."/>
            <person name="Angelini C."/>
            <person name="Antonin V."/>
            <person name="Barry K.W."/>
            <person name="Bougher N.L."/>
            <person name="Buchanan P."/>
            <person name="Buyck B."/>
            <person name="Bense V."/>
            <person name="Catcheside P."/>
            <person name="Chovatia M."/>
            <person name="Cooper J."/>
            <person name="Damon W."/>
            <person name="Desjardin D."/>
            <person name="Finy P."/>
            <person name="Geml J."/>
            <person name="Haridas S."/>
            <person name="Hughes K."/>
            <person name="Justo A."/>
            <person name="Karasinski D."/>
            <person name="Kautmanova I."/>
            <person name="Kiss B."/>
            <person name="Kocsube S."/>
            <person name="Kotiranta H."/>
            <person name="LaButti K.M."/>
            <person name="Lechner B.E."/>
            <person name="Liimatainen K."/>
            <person name="Lipzen A."/>
            <person name="Lukacs Z."/>
            <person name="Mihaltcheva S."/>
            <person name="Morgado L.N."/>
            <person name="Niskanen T."/>
            <person name="Noordeloos M.E."/>
            <person name="Ohm R.A."/>
            <person name="Ortiz-Santana B."/>
            <person name="Ovrebo C."/>
            <person name="Racz N."/>
            <person name="Riley R."/>
            <person name="Savchenko A."/>
            <person name="Shiryaev A."/>
            <person name="Soop K."/>
            <person name="Spirin V."/>
            <person name="Szebenyi C."/>
            <person name="Tomsovsky M."/>
            <person name="Tulloss R.E."/>
            <person name="Uehling J."/>
            <person name="Grigoriev I.V."/>
            <person name="Vagvolgyi C."/>
            <person name="Papp T."/>
            <person name="Martin F.M."/>
            <person name="Miettinen O."/>
            <person name="Hibbett D.S."/>
            <person name="Nagy L.G."/>
        </authorList>
    </citation>
    <scope>NUCLEOTIDE SEQUENCE [LARGE SCALE GENOMIC DNA]</scope>
    <source>
        <strain evidence="1 2">NL-1719</strain>
    </source>
</reference>
<name>A0ACD2ZXU3_9AGAR</name>
<protein>
    <submittedName>
        <fullName evidence="1">Uncharacterized protein</fullName>
    </submittedName>
</protein>
<organism evidence="1 2">
    <name type="scientific">Pluteus cervinus</name>
    <dbReference type="NCBI Taxonomy" id="181527"/>
    <lineage>
        <taxon>Eukaryota</taxon>
        <taxon>Fungi</taxon>
        <taxon>Dikarya</taxon>
        <taxon>Basidiomycota</taxon>
        <taxon>Agaricomycotina</taxon>
        <taxon>Agaricomycetes</taxon>
        <taxon>Agaricomycetidae</taxon>
        <taxon>Agaricales</taxon>
        <taxon>Pluteineae</taxon>
        <taxon>Pluteaceae</taxon>
        <taxon>Pluteus</taxon>
    </lineage>
</organism>
<keyword evidence="2" id="KW-1185">Reference proteome</keyword>
<accession>A0ACD2ZXU3</accession>
<sequence length="275" mass="30953">MSLKRTYTGTNDLDLFTKKRRISDQHDKENVQVISILSGVGISPSLHSAVLTPALPYGPTPIPPLAPPLPSPVPDVMITMSPVDLPTQPLIDTTNTMQHINKFAPEISSVEQVFHDLEAELRPSSHLGLHHTTANRLRDMKLLCYNFVDMQTVHSLSVWIAASLKTAASLGRGPYYAKQLRLWTQAYIKDHKNLPAPHYPQQFGRSLLSNKEFTQMLEAHLQSLGPYLCAKDIVDYVKRPEIMAKLKLKLLKGRQSKRDDLKLTHKERSVCGQHN</sequence>
<evidence type="ECO:0000313" key="2">
    <source>
        <dbReference type="Proteomes" id="UP000308600"/>
    </source>
</evidence>
<dbReference type="Proteomes" id="UP000308600">
    <property type="component" value="Unassembled WGS sequence"/>
</dbReference>
<gene>
    <name evidence="1" type="ORF">BDN72DRAFT_907226</name>
</gene>
<dbReference type="EMBL" id="ML209788">
    <property type="protein sequence ID" value="TFK57980.1"/>
    <property type="molecule type" value="Genomic_DNA"/>
</dbReference>